<name>A0A9K3MV93_HELAN</name>
<accession>A0A9K3MV93</accession>
<protein>
    <submittedName>
        <fullName evidence="2">Uncharacterized protein</fullName>
    </submittedName>
</protein>
<feature type="region of interest" description="Disordered" evidence="1">
    <location>
        <begin position="114"/>
        <end position="185"/>
    </location>
</feature>
<dbReference type="AlphaFoldDB" id="A0A9K3MV93"/>
<proteinExistence type="predicted"/>
<dbReference type="PANTHER" id="PTHR31099">
    <property type="entry name" value="OS06G0165300 PROTEIN"/>
    <property type="match status" value="1"/>
</dbReference>
<evidence type="ECO:0000313" key="3">
    <source>
        <dbReference type="Proteomes" id="UP000215914"/>
    </source>
</evidence>
<feature type="compositionally biased region" description="Acidic residues" evidence="1">
    <location>
        <begin position="146"/>
        <end position="156"/>
    </location>
</feature>
<feature type="compositionally biased region" description="Basic residues" evidence="1">
    <location>
        <begin position="52"/>
        <end position="61"/>
    </location>
</feature>
<gene>
    <name evidence="2" type="ORF">HanXRQr2_Chr12g0535631</name>
</gene>
<feature type="region of interest" description="Disordered" evidence="1">
    <location>
        <begin position="46"/>
        <end position="87"/>
    </location>
</feature>
<dbReference type="EMBL" id="MNCJ02000327">
    <property type="protein sequence ID" value="KAF5777439.1"/>
    <property type="molecule type" value="Genomic_DNA"/>
</dbReference>
<sequence>MGVRPLEAGEEYWYDQIKGRFMYPVADAFAAPPTATEGVLRVLGIDREEKKKKPKKKKKKVITIDADVTSKRGGSSRATSGVADKGTLRLRQSNLEDYVIISDSFEGLSRIGERTSGAAGSKSSGSAGSRNPDAGATPSSVAHEEEKEEEVEEEEPAAQLIRKRSREAAVGASMMSQPGGIPLIGKKSNLRSLYRFSPG</sequence>
<feature type="compositionally biased region" description="Low complexity" evidence="1">
    <location>
        <begin position="116"/>
        <end position="129"/>
    </location>
</feature>
<evidence type="ECO:0000313" key="2">
    <source>
        <dbReference type="EMBL" id="KAF5777439.1"/>
    </source>
</evidence>
<dbReference type="Proteomes" id="UP000215914">
    <property type="component" value="Unassembled WGS sequence"/>
</dbReference>
<reference evidence="2" key="1">
    <citation type="journal article" date="2017" name="Nature">
        <title>The sunflower genome provides insights into oil metabolism, flowering and Asterid evolution.</title>
        <authorList>
            <person name="Badouin H."/>
            <person name="Gouzy J."/>
            <person name="Grassa C.J."/>
            <person name="Murat F."/>
            <person name="Staton S.E."/>
            <person name="Cottret L."/>
            <person name="Lelandais-Briere C."/>
            <person name="Owens G.L."/>
            <person name="Carrere S."/>
            <person name="Mayjonade B."/>
            <person name="Legrand L."/>
            <person name="Gill N."/>
            <person name="Kane N.C."/>
            <person name="Bowers J.E."/>
            <person name="Hubner S."/>
            <person name="Bellec A."/>
            <person name="Berard A."/>
            <person name="Berges H."/>
            <person name="Blanchet N."/>
            <person name="Boniface M.C."/>
            <person name="Brunel D."/>
            <person name="Catrice O."/>
            <person name="Chaidir N."/>
            <person name="Claudel C."/>
            <person name="Donnadieu C."/>
            <person name="Faraut T."/>
            <person name="Fievet G."/>
            <person name="Helmstetter N."/>
            <person name="King M."/>
            <person name="Knapp S.J."/>
            <person name="Lai Z."/>
            <person name="Le Paslier M.C."/>
            <person name="Lippi Y."/>
            <person name="Lorenzon L."/>
            <person name="Mandel J.R."/>
            <person name="Marage G."/>
            <person name="Marchand G."/>
            <person name="Marquand E."/>
            <person name="Bret-Mestries E."/>
            <person name="Morien E."/>
            <person name="Nambeesan S."/>
            <person name="Nguyen T."/>
            <person name="Pegot-Espagnet P."/>
            <person name="Pouilly N."/>
            <person name="Raftis F."/>
            <person name="Sallet E."/>
            <person name="Schiex T."/>
            <person name="Thomas J."/>
            <person name="Vandecasteele C."/>
            <person name="Vares D."/>
            <person name="Vear F."/>
            <person name="Vautrin S."/>
            <person name="Crespi M."/>
            <person name="Mangin B."/>
            <person name="Burke J.M."/>
            <person name="Salse J."/>
            <person name="Munos S."/>
            <person name="Vincourt P."/>
            <person name="Rieseberg L.H."/>
            <person name="Langlade N.B."/>
        </authorList>
    </citation>
    <scope>NUCLEOTIDE SEQUENCE</scope>
    <source>
        <tissue evidence="2">Leaves</tissue>
    </source>
</reference>
<dbReference type="PANTHER" id="PTHR31099:SF49">
    <property type="entry name" value="MYOSIN HEAVY CHAIN-LIKE PROTEIN"/>
    <property type="match status" value="1"/>
</dbReference>
<evidence type="ECO:0000256" key="1">
    <source>
        <dbReference type="SAM" id="MobiDB-lite"/>
    </source>
</evidence>
<keyword evidence="3" id="KW-1185">Reference proteome</keyword>
<organism evidence="2 3">
    <name type="scientific">Helianthus annuus</name>
    <name type="common">Common sunflower</name>
    <dbReference type="NCBI Taxonomy" id="4232"/>
    <lineage>
        <taxon>Eukaryota</taxon>
        <taxon>Viridiplantae</taxon>
        <taxon>Streptophyta</taxon>
        <taxon>Embryophyta</taxon>
        <taxon>Tracheophyta</taxon>
        <taxon>Spermatophyta</taxon>
        <taxon>Magnoliopsida</taxon>
        <taxon>eudicotyledons</taxon>
        <taxon>Gunneridae</taxon>
        <taxon>Pentapetalae</taxon>
        <taxon>asterids</taxon>
        <taxon>campanulids</taxon>
        <taxon>Asterales</taxon>
        <taxon>Asteraceae</taxon>
        <taxon>Asteroideae</taxon>
        <taxon>Heliantheae alliance</taxon>
        <taxon>Heliantheae</taxon>
        <taxon>Helianthus</taxon>
    </lineage>
</organism>
<comment type="caution">
    <text evidence="2">The sequence shown here is derived from an EMBL/GenBank/DDBJ whole genome shotgun (WGS) entry which is preliminary data.</text>
</comment>
<dbReference type="Gramene" id="mRNA:HanXRQr2_Chr12g0535631">
    <property type="protein sequence ID" value="mRNA:HanXRQr2_Chr12g0535631"/>
    <property type="gene ID" value="HanXRQr2_Chr12g0535631"/>
</dbReference>
<reference evidence="2" key="2">
    <citation type="submission" date="2020-06" db="EMBL/GenBank/DDBJ databases">
        <title>Helianthus annuus Genome sequencing and assembly Release 2.</title>
        <authorList>
            <person name="Gouzy J."/>
            <person name="Langlade N."/>
            <person name="Munos S."/>
        </authorList>
    </citation>
    <scope>NUCLEOTIDE SEQUENCE</scope>
    <source>
        <tissue evidence="2">Leaves</tissue>
    </source>
</reference>